<reference evidence="2 3" key="1">
    <citation type="journal article" date="2016" name="Nat. Commun.">
        <title>Thousands of microbial genomes shed light on interconnected biogeochemical processes in an aquifer system.</title>
        <authorList>
            <person name="Anantharaman K."/>
            <person name="Brown C.T."/>
            <person name="Hug L.A."/>
            <person name="Sharon I."/>
            <person name="Castelle C.J."/>
            <person name="Probst A.J."/>
            <person name="Thomas B.C."/>
            <person name="Singh A."/>
            <person name="Wilkins M.J."/>
            <person name="Karaoz U."/>
            <person name="Brodie E.L."/>
            <person name="Williams K.H."/>
            <person name="Hubbard S.S."/>
            <person name="Banfield J.F."/>
        </authorList>
    </citation>
    <scope>NUCLEOTIDE SEQUENCE [LARGE SCALE GENOMIC DNA]</scope>
</reference>
<proteinExistence type="predicted"/>
<protein>
    <submittedName>
        <fullName evidence="2">Uncharacterized protein</fullName>
    </submittedName>
</protein>
<gene>
    <name evidence="2" type="ORF">A2920_02915</name>
</gene>
<name>A0A1G2U0D5_9BACT</name>
<dbReference type="Proteomes" id="UP000179283">
    <property type="component" value="Unassembled WGS sequence"/>
</dbReference>
<feature type="region of interest" description="Disordered" evidence="1">
    <location>
        <begin position="72"/>
        <end position="148"/>
    </location>
</feature>
<dbReference type="AlphaFoldDB" id="A0A1G2U0D5"/>
<sequence>MATLGNLLARQLQSRLGALSATASASLASIRDELASLVSLFGEKAIKLAVNGRGKSRYPILAYLLAGRQSGKRVAKPSNAAMTQDDSETKPASRQVNQKKRKKTKKTQKRRALPKRQPKKARVKNRKAAKKISKAAPSVKKAGSKGSVQPFKDTKDAILRILRGWFTKERYEFSTSDVTRELRKEGIAFHQAHPGVVLSQCVKNLSRKKGRVPGSTRDVYIYTMESEPAVGKAKQKK</sequence>
<evidence type="ECO:0000256" key="1">
    <source>
        <dbReference type="SAM" id="MobiDB-lite"/>
    </source>
</evidence>
<dbReference type="EMBL" id="MHWD01000027">
    <property type="protein sequence ID" value="OHB02998.1"/>
    <property type="molecule type" value="Genomic_DNA"/>
</dbReference>
<accession>A0A1G2U0D5</accession>
<feature type="compositionally biased region" description="Polar residues" evidence="1">
    <location>
        <begin position="80"/>
        <end position="96"/>
    </location>
</feature>
<feature type="compositionally biased region" description="Basic residues" evidence="1">
    <location>
        <begin position="97"/>
        <end position="133"/>
    </location>
</feature>
<organism evidence="2 3">
    <name type="scientific">Candidatus Zambryskibacteria bacterium RIFCSPLOWO2_01_FULL_43_17</name>
    <dbReference type="NCBI Taxonomy" id="1802760"/>
    <lineage>
        <taxon>Bacteria</taxon>
        <taxon>Candidatus Zambryskiibacteriota</taxon>
    </lineage>
</organism>
<evidence type="ECO:0000313" key="2">
    <source>
        <dbReference type="EMBL" id="OHB02998.1"/>
    </source>
</evidence>
<comment type="caution">
    <text evidence="2">The sequence shown here is derived from an EMBL/GenBank/DDBJ whole genome shotgun (WGS) entry which is preliminary data.</text>
</comment>
<evidence type="ECO:0000313" key="3">
    <source>
        <dbReference type="Proteomes" id="UP000179283"/>
    </source>
</evidence>